<keyword evidence="1" id="KW-0472">Membrane</keyword>
<feature type="transmembrane region" description="Helical" evidence="1">
    <location>
        <begin position="32"/>
        <end position="53"/>
    </location>
</feature>
<name>A0A382FVF2_9ZZZZ</name>
<gene>
    <name evidence="2" type="ORF">METZ01_LOCUS219814</name>
</gene>
<evidence type="ECO:0000313" key="2">
    <source>
        <dbReference type="EMBL" id="SVB66960.1"/>
    </source>
</evidence>
<protein>
    <recommendedName>
        <fullName evidence="3">Polysaccharide biosynthesis protein C-terminal domain-containing protein</fullName>
    </recommendedName>
</protein>
<evidence type="ECO:0008006" key="3">
    <source>
        <dbReference type="Google" id="ProtNLM"/>
    </source>
</evidence>
<evidence type="ECO:0000256" key="1">
    <source>
        <dbReference type="SAM" id="Phobius"/>
    </source>
</evidence>
<reference evidence="2" key="1">
    <citation type="submission" date="2018-05" db="EMBL/GenBank/DDBJ databases">
        <authorList>
            <person name="Lanie J.A."/>
            <person name="Ng W.-L."/>
            <person name="Kazmierczak K.M."/>
            <person name="Andrzejewski T.M."/>
            <person name="Davidsen T.M."/>
            <person name="Wayne K.J."/>
            <person name="Tettelin H."/>
            <person name="Glass J.I."/>
            <person name="Rusch D."/>
            <person name="Podicherti R."/>
            <person name="Tsui H.-C.T."/>
            <person name="Winkler M.E."/>
        </authorList>
    </citation>
    <scope>NUCLEOTIDE SEQUENCE</scope>
</reference>
<sequence>MLRIYTEVYQHQFIRWFMIWDRLKKSPGFKNISILGSSTIVGNAISIVFWIYLADLLGAEKYGELGYFISIATIVSNVCLVGGTWSMTVYTAKRMKIQPPLYIISLISSCIS</sequence>
<feature type="non-terminal residue" evidence="2">
    <location>
        <position position="112"/>
    </location>
</feature>
<organism evidence="2">
    <name type="scientific">marine metagenome</name>
    <dbReference type="NCBI Taxonomy" id="408172"/>
    <lineage>
        <taxon>unclassified sequences</taxon>
        <taxon>metagenomes</taxon>
        <taxon>ecological metagenomes</taxon>
    </lineage>
</organism>
<dbReference type="AlphaFoldDB" id="A0A382FVF2"/>
<keyword evidence="1" id="KW-1133">Transmembrane helix</keyword>
<dbReference type="EMBL" id="UINC01052069">
    <property type="protein sequence ID" value="SVB66960.1"/>
    <property type="molecule type" value="Genomic_DNA"/>
</dbReference>
<keyword evidence="1" id="KW-0812">Transmembrane</keyword>
<accession>A0A382FVF2</accession>
<feature type="transmembrane region" description="Helical" evidence="1">
    <location>
        <begin position="65"/>
        <end position="90"/>
    </location>
</feature>
<proteinExistence type="predicted"/>